<evidence type="ECO:0000313" key="14">
    <source>
        <dbReference type="EMBL" id="KAK4178187.1"/>
    </source>
</evidence>
<proteinExistence type="inferred from homology"/>
<dbReference type="EC" id="2.1.1.216" evidence="7"/>
<keyword evidence="3 12" id="KW-0808">Transferase</keyword>
<dbReference type="AlphaFoldDB" id="A0AAN6WDL6"/>
<reference evidence="14" key="1">
    <citation type="journal article" date="2023" name="Mol. Phylogenet. Evol.">
        <title>Genome-scale phylogeny and comparative genomics of the fungal order Sordariales.</title>
        <authorList>
            <person name="Hensen N."/>
            <person name="Bonometti L."/>
            <person name="Westerberg I."/>
            <person name="Brannstrom I.O."/>
            <person name="Guillou S."/>
            <person name="Cros-Aarteil S."/>
            <person name="Calhoun S."/>
            <person name="Haridas S."/>
            <person name="Kuo A."/>
            <person name="Mondo S."/>
            <person name="Pangilinan J."/>
            <person name="Riley R."/>
            <person name="LaButti K."/>
            <person name="Andreopoulos B."/>
            <person name="Lipzen A."/>
            <person name="Chen C."/>
            <person name="Yan M."/>
            <person name="Daum C."/>
            <person name="Ng V."/>
            <person name="Clum A."/>
            <person name="Steindorff A."/>
            <person name="Ohm R.A."/>
            <person name="Martin F."/>
            <person name="Silar P."/>
            <person name="Natvig D.O."/>
            <person name="Lalanne C."/>
            <person name="Gautier V."/>
            <person name="Ament-Velasquez S.L."/>
            <person name="Kruys A."/>
            <person name="Hutchinson M.I."/>
            <person name="Powell A.J."/>
            <person name="Barry K."/>
            <person name="Miller A.N."/>
            <person name="Grigoriev I.V."/>
            <person name="Debuchy R."/>
            <person name="Gladieux P."/>
            <person name="Hiltunen Thoren M."/>
            <person name="Johannesson H."/>
        </authorList>
    </citation>
    <scope>NUCLEOTIDE SEQUENCE</scope>
    <source>
        <strain evidence="14">CBS 892.96</strain>
    </source>
</reference>
<dbReference type="GO" id="GO:0002940">
    <property type="term" value="P:tRNA N2-guanine methylation"/>
    <property type="evidence" value="ECO:0007669"/>
    <property type="project" value="TreeGrafter"/>
</dbReference>
<evidence type="ECO:0000256" key="10">
    <source>
        <dbReference type="ARBA" id="ARBA00082896"/>
    </source>
</evidence>
<keyword evidence="2 12" id="KW-0489">Methyltransferase</keyword>
<evidence type="ECO:0000256" key="13">
    <source>
        <dbReference type="SAM" id="MobiDB-lite"/>
    </source>
</evidence>
<dbReference type="Gene3D" id="3.40.50.150">
    <property type="entry name" value="Vaccinia Virus protein VP39"/>
    <property type="match status" value="1"/>
</dbReference>
<organism evidence="14 15">
    <name type="scientific">Triangularia setosa</name>
    <dbReference type="NCBI Taxonomy" id="2587417"/>
    <lineage>
        <taxon>Eukaryota</taxon>
        <taxon>Fungi</taxon>
        <taxon>Dikarya</taxon>
        <taxon>Ascomycota</taxon>
        <taxon>Pezizomycotina</taxon>
        <taxon>Sordariomycetes</taxon>
        <taxon>Sordariomycetidae</taxon>
        <taxon>Sordariales</taxon>
        <taxon>Podosporaceae</taxon>
        <taxon>Triangularia</taxon>
    </lineage>
</organism>
<accession>A0AAN6WDL6</accession>
<keyword evidence="15" id="KW-1185">Reference proteome</keyword>
<evidence type="ECO:0000256" key="8">
    <source>
        <dbReference type="ARBA" id="ARBA00051897"/>
    </source>
</evidence>
<keyword evidence="4 12" id="KW-0949">S-adenosyl-L-methionine</keyword>
<evidence type="ECO:0000256" key="7">
    <source>
        <dbReference type="ARBA" id="ARBA00039099"/>
    </source>
</evidence>
<evidence type="ECO:0000256" key="3">
    <source>
        <dbReference type="ARBA" id="ARBA00022679"/>
    </source>
</evidence>
<dbReference type="Pfam" id="PF02005">
    <property type="entry name" value="TRM"/>
    <property type="match status" value="2"/>
</dbReference>
<dbReference type="GO" id="GO:0005634">
    <property type="term" value="C:nucleus"/>
    <property type="evidence" value="ECO:0007669"/>
    <property type="project" value="TreeGrafter"/>
</dbReference>
<evidence type="ECO:0000256" key="4">
    <source>
        <dbReference type="ARBA" id="ARBA00022691"/>
    </source>
</evidence>
<dbReference type="FunFam" id="3.30.56.70:FF:000001">
    <property type="entry name" value="tRNA (guanine(26)-N(2))-dimethyltransferase"/>
    <property type="match status" value="1"/>
</dbReference>
<sequence>MRLSLSSISYRPIVAYLSRPRPPYHPAHITTFNQSKRTRSVLCAMSDDELPGLDATPANGQRIKHENVIYTTVKEGLAHILVPEQKDAKDGQEVQQVFYNPIQQFNRDLTVLAMKAYGREKMQQKQAASEARSGKFAEKKRKRKEQAQAQSERPAKSPKLGEDAAAEEVVADSAVAPIDTEMPDVKGAEPAVPEQEKKSEAQASNGVDTEKEKKSSSLEFTILDALSASGLRALRYAHEIPFLTKVTSNDLLKVATESIQRNAIYNGLADKINVSHDDALAHMYSVVVKELRKRSGRTGKAIAATDKYDVIDLDPYGSAAPFLDAAVQAIRDDGGLLCVTCTDSGVWASNGYPEKCYALYGGVPVKGWYSHEVGLRIVLHSIETAAAKYGLAIEPLLSLSVDYYMRVFVRVTRSPAMVKFQGGKNMVVYSCGGGCGAWTTQLLMKNKPAPNKKGSGIFYKHGFTKAPTAPPLCEHCGSVTHLAGPMYAGRIHDPEFVQKVIDEANEASSEIYGTLPRVKGMLYTAFEEFLPTPQEVEAQKDSGKAGKLVKKKVTEAELAAIDPYPFYFYPAQVAGLMNCQSPPEAHLKGALKGLGYRVTRSHCKAGSIKTDAPWSVIFHIFREWVRQKAPVKEANIKEGSLAWRLLRLGEKQDITEGAKSEGRKEDEAVSKITEVVFDEELGREENKLKLVRYQMNPKENWGPMSRATGK</sequence>
<feature type="compositionally biased region" description="Basic and acidic residues" evidence="13">
    <location>
        <begin position="153"/>
        <end position="162"/>
    </location>
</feature>
<feature type="region of interest" description="Disordered" evidence="13">
    <location>
        <begin position="122"/>
        <end position="214"/>
    </location>
</feature>
<keyword evidence="6 12" id="KW-0694">RNA-binding</keyword>
<keyword evidence="1 12" id="KW-0820">tRNA-binding</keyword>
<evidence type="ECO:0000256" key="2">
    <source>
        <dbReference type="ARBA" id="ARBA00022603"/>
    </source>
</evidence>
<evidence type="ECO:0000256" key="11">
    <source>
        <dbReference type="ARBA" id="ARBA00083299"/>
    </source>
</evidence>
<comment type="caution">
    <text evidence="14">The sequence shown here is derived from an EMBL/GenBank/DDBJ whole genome shotgun (WGS) entry which is preliminary data.</text>
</comment>
<evidence type="ECO:0000256" key="6">
    <source>
        <dbReference type="ARBA" id="ARBA00022884"/>
    </source>
</evidence>
<name>A0AAN6WDL6_9PEZI</name>
<protein>
    <recommendedName>
        <fullName evidence="7">tRNA (guanine(26)-N(2))-dimethyltransferase</fullName>
        <ecNumber evidence="7">2.1.1.216</ecNumber>
    </recommendedName>
    <alternativeName>
        <fullName evidence="10">tRNA 2,2-dimethylguanosine-26 methyltransferase</fullName>
    </alternativeName>
    <alternativeName>
        <fullName evidence="9">tRNA(guanine-26,N(2)-N(2)) methyltransferase</fullName>
    </alternativeName>
    <alternativeName>
        <fullName evidence="11">tRNA(m(2,2)G26)dimethyltransferase</fullName>
    </alternativeName>
</protein>
<gene>
    <name evidence="14" type="ORF">QBC36DRAFT_183289</name>
</gene>
<dbReference type="GO" id="GO:0160104">
    <property type="term" value="F:tRNA (guanine(26)-N2)-dimethyltransferase activity"/>
    <property type="evidence" value="ECO:0007669"/>
    <property type="project" value="UniProtKB-EC"/>
</dbReference>
<comment type="catalytic activity">
    <reaction evidence="8">
        <text>guanosine(26) in tRNA + 2 S-adenosyl-L-methionine = N(2)-dimethylguanosine(26) in tRNA + 2 S-adenosyl-L-homocysteine + 2 H(+)</text>
        <dbReference type="Rhea" id="RHEA:43140"/>
        <dbReference type="Rhea" id="RHEA-COMP:10359"/>
        <dbReference type="Rhea" id="RHEA-COMP:10360"/>
        <dbReference type="ChEBI" id="CHEBI:15378"/>
        <dbReference type="ChEBI" id="CHEBI:57856"/>
        <dbReference type="ChEBI" id="CHEBI:59789"/>
        <dbReference type="ChEBI" id="CHEBI:74269"/>
        <dbReference type="ChEBI" id="CHEBI:74513"/>
        <dbReference type="EC" id="2.1.1.216"/>
    </reaction>
</comment>
<evidence type="ECO:0000256" key="9">
    <source>
        <dbReference type="ARBA" id="ARBA00077143"/>
    </source>
</evidence>
<dbReference type="EMBL" id="MU866145">
    <property type="protein sequence ID" value="KAK4178187.1"/>
    <property type="molecule type" value="Genomic_DNA"/>
</dbReference>
<dbReference type="InterPro" id="IPR029063">
    <property type="entry name" value="SAM-dependent_MTases_sf"/>
</dbReference>
<evidence type="ECO:0000256" key="5">
    <source>
        <dbReference type="ARBA" id="ARBA00022694"/>
    </source>
</evidence>
<dbReference type="PROSITE" id="PS51626">
    <property type="entry name" value="SAM_MT_TRM1"/>
    <property type="match status" value="1"/>
</dbReference>
<evidence type="ECO:0000256" key="12">
    <source>
        <dbReference type="PROSITE-ProRule" id="PRU00958"/>
    </source>
</evidence>
<dbReference type="InterPro" id="IPR002905">
    <property type="entry name" value="Trm1"/>
</dbReference>
<dbReference type="GO" id="GO:0000049">
    <property type="term" value="F:tRNA binding"/>
    <property type="evidence" value="ECO:0007669"/>
    <property type="project" value="UniProtKB-UniRule"/>
</dbReference>
<reference evidence="14" key="2">
    <citation type="submission" date="2023-05" db="EMBL/GenBank/DDBJ databases">
        <authorList>
            <consortium name="Lawrence Berkeley National Laboratory"/>
            <person name="Steindorff A."/>
            <person name="Hensen N."/>
            <person name="Bonometti L."/>
            <person name="Westerberg I."/>
            <person name="Brannstrom I.O."/>
            <person name="Guillou S."/>
            <person name="Cros-Aarteil S."/>
            <person name="Calhoun S."/>
            <person name="Haridas S."/>
            <person name="Kuo A."/>
            <person name="Mondo S."/>
            <person name="Pangilinan J."/>
            <person name="Riley R."/>
            <person name="Labutti K."/>
            <person name="Andreopoulos B."/>
            <person name="Lipzen A."/>
            <person name="Chen C."/>
            <person name="Yanf M."/>
            <person name="Daum C."/>
            <person name="Ng V."/>
            <person name="Clum A."/>
            <person name="Ohm R."/>
            <person name="Martin F."/>
            <person name="Silar P."/>
            <person name="Natvig D."/>
            <person name="Lalanne C."/>
            <person name="Gautier V."/>
            <person name="Ament-Velasquez S.L."/>
            <person name="Kruys A."/>
            <person name="Hutchinson M.I."/>
            <person name="Powell A.J."/>
            <person name="Barry K."/>
            <person name="Miller A.N."/>
            <person name="Grigoriev I.V."/>
            <person name="Debuchy R."/>
            <person name="Gladieux P."/>
            <person name="Thoren M.H."/>
            <person name="Johannesson H."/>
        </authorList>
    </citation>
    <scope>NUCLEOTIDE SEQUENCE</scope>
    <source>
        <strain evidence="14">CBS 892.96</strain>
    </source>
</reference>
<evidence type="ECO:0000313" key="15">
    <source>
        <dbReference type="Proteomes" id="UP001302321"/>
    </source>
</evidence>
<keyword evidence="5 12" id="KW-0819">tRNA processing</keyword>
<comment type="similarity">
    <text evidence="12">Belongs to the class I-like SAM-binding methyltransferase superfamily. Trm1 family.</text>
</comment>
<dbReference type="NCBIfam" id="TIGR00308">
    <property type="entry name" value="TRM1"/>
    <property type="match status" value="1"/>
</dbReference>
<dbReference type="PANTHER" id="PTHR10631:SF3">
    <property type="entry name" value="TRNA (GUANINE(26)-N(2))-DIMETHYLTRANSFERASE"/>
    <property type="match status" value="1"/>
</dbReference>
<dbReference type="Gene3D" id="3.30.56.70">
    <property type="entry name" value="N2,N2-dimethylguanosine tRNA methyltransferase, C-terminal domain"/>
    <property type="match status" value="1"/>
</dbReference>
<dbReference type="PANTHER" id="PTHR10631">
    <property type="entry name" value="N 2 ,N 2 -DIMETHYLGUANOSINE TRNA METHYLTRANSFERASE"/>
    <property type="match status" value="1"/>
</dbReference>
<dbReference type="InterPro" id="IPR042296">
    <property type="entry name" value="tRNA_met_Trm1_C"/>
</dbReference>
<dbReference type="SUPFAM" id="SSF53335">
    <property type="entry name" value="S-adenosyl-L-methionine-dependent methyltransferases"/>
    <property type="match status" value="1"/>
</dbReference>
<evidence type="ECO:0000256" key="1">
    <source>
        <dbReference type="ARBA" id="ARBA00022555"/>
    </source>
</evidence>
<dbReference type="Proteomes" id="UP001302321">
    <property type="component" value="Unassembled WGS sequence"/>
</dbReference>